<dbReference type="KEGG" id="phal:H9I45_06425"/>
<dbReference type="Pfam" id="PF05159">
    <property type="entry name" value="Capsule_synth"/>
    <property type="match status" value="1"/>
</dbReference>
<dbReference type="Proteomes" id="UP000516764">
    <property type="component" value="Chromosome"/>
</dbReference>
<dbReference type="GO" id="GO:0015774">
    <property type="term" value="P:polysaccharide transport"/>
    <property type="evidence" value="ECO:0007669"/>
    <property type="project" value="InterPro"/>
</dbReference>
<organism evidence="1 2">
    <name type="scientific">Polaribacter haliotis</name>
    <dbReference type="NCBI Taxonomy" id="1888915"/>
    <lineage>
        <taxon>Bacteria</taxon>
        <taxon>Pseudomonadati</taxon>
        <taxon>Bacteroidota</taxon>
        <taxon>Flavobacteriia</taxon>
        <taxon>Flavobacteriales</taxon>
        <taxon>Flavobacteriaceae</taxon>
    </lineage>
</organism>
<sequence length="459" mass="53760">MSKIIIHVRPWFNQFLLELSEELSTLKNYNEVVFVTMYSECNDFFKSKNKKIILLPELIENTIIDQERLEIIDQLLIKTSFGLNDILEIERFFNEEKYNENYFYKLALVLDSIIDNNSLNICLSLDHFVYCFSSRLTNAKSGSNYAFIPVGVPYNSVVALKDSWSIRVNKINQRKIEKKSLTDRLNVPMTERLIYMKKQTKPNIFKTNSKNAIKYLRKDAEIKNHLNDTGYSIIKKIKNKITSIKSKNFYLPDIKSLDEIENKFVYIPLHMEPEATVIVYSTYFQNQIEMTKLISKVLPYGWQIIIKENPKMLKVRNKEFYKALKSIPNVRFVNMPVESTELIKKSEIVVALSGTSSLEAYLLDKPAILFGTPPHHRLLKYAGYGINYNIKELKEIFTKELNVLDFYNDLEWDNFIGATLPYNMIPKRNNKDQLFIDTKENPPAEFGKFIQDTLFDERG</sequence>
<gene>
    <name evidence="1" type="ORF">H9I45_06425</name>
</gene>
<dbReference type="EMBL" id="CP061813">
    <property type="protein sequence ID" value="QOD62078.1"/>
    <property type="molecule type" value="Genomic_DNA"/>
</dbReference>
<evidence type="ECO:0000313" key="2">
    <source>
        <dbReference type="Proteomes" id="UP000516764"/>
    </source>
</evidence>
<proteinExistence type="predicted"/>
<dbReference type="SUPFAM" id="SSF53756">
    <property type="entry name" value="UDP-Glycosyltransferase/glycogen phosphorylase"/>
    <property type="match status" value="1"/>
</dbReference>
<evidence type="ECO:0000313" key="1">
    <source>
        <dbReference type="EMBL" id="QOD62078.1"/>
    </source>
</evidence>
<dbReference type="InterPro" id="IPR007833">
    <property type="entry name" value="Capsule_polysaccharide_synth"/>
</dbReference>
<dbReference type="RefSeq" id="WP_140422733.1">
    <property type="nucleotide sequence ID" value="NZ_CP061813.1"/>
</dbReference>
<dbReference type="GO" id="GO:0000271">
    <property type="term" value="P:polysaccharide biosynthetic process"/>
    <property type="evidence" value="ECO:0007669"/>
    <property type="project" value="InterPro"/>
</dbReference>
<name>A0A7L8AJ90_9FLAO</name>
<dbReference type="OrthoDB" id="1432009at2"/>
<protein>
    <submittedName>
        <fullName evidence="1">Uncharacterized protein</fullName>
    </submittedName>
</protein>
<keyword evidence="2" id="KW-1185">Reference proteome</keyword>
<dbReference type="AlphaFoldDB" id="A0A7L8AJ90"/>
<reference evidence="1 2" key="1">
    <citation type="journal article" date="2016" name="Int. J. Syst. Evol. Microbiol.">
        <title>Polaribacter haliotis sp. nov., isolated from the gut of abalone Haliotis discus hannai.</title>
        <authorList>
            <person name="Kim Y.O."/>
            <person name="Park I.S."/>
            <person name="Park S."/>
            <person name="Nam B.H."/>
            <person name="Park J.M."/>
            <person name="Kim D.G."/>
            <person name="Yoon J.H."/>
        </authorList>
    </citation>
    <scope>NUCLEOTIDE SEQUENCE [LARGE SCALE GENOMIC DNA]</scope>
    <source>
        <strain evidence="1 2">KCTC 52418</strain>
    </source>
</reference>
<accession>A0A7L8AJ90</accession>